<name>A0ABV8LNK9_9ACTN</name>
<evidence type="ECO:0000256" key="1">
    <source>
        <dbReference type="ARBA" id="ARBA00004141"/>
    </source>
</evidence>
<comment type="similarity">
    <text evidence="6">Belongs to the ABC-2 integral membrane protein family.</text>
</comment>
<feature type="transmembrane region" description="Helical" evidence="6">
    <location>
        <begin position="189"/>
        <end position="206"/>
    </location>
</feature>
<keyword evidence="2 6" id="KW-0812">Transmembrane</keyword>
<evidence type="ECO:0000259" key="7">
    <source>
        <dbReference type="PROSITE" id="PS51012"/>
    </source>
</evidence>
<sequence length="271" mass="29168">MTTMIIPASERQLSSHTSLTDTVTHTAAMAWRALKKMQRNPEQFFDVIVQPLLFTAMFTYIFGGAIAGDVKSYLPTIITGILAQTSLTACMATGTQMREDMDKGVFDRFRSLPMSRIAPLAGPMAADMLRYGIAATLTIFTGLLMGYRPGGGVLGVAAGWVLVVFAGWSLSWIFAWLGTLLRTAQAVQGVGMMIMFPLTFLSNAFVPTQTLPGWLQAFVKVNPVTLVINATRDLMNAGSVTSNVGWAVLGCAVVVAIFAPLAVVSYNRKIG</sequence>
<feature type="transmembrane region" description="Helical" evidence="6">
    <location>
        <begin position="44"/>
        <end position="67"/>
    </location>
</feature>
<keyword evidence="6" id="KW-1003">Cell membrane</keyword>
<evidence type="ECO:0000256" key="5">
    <source>
        <dbReference type="ARBA" id="ARBA00023251"/>
    </source>
</evidence>
<feature type="transmembrane region" description="Helical" evidence="6">
    <location>
        <begin position="73"/>
        <end position="93"/>
    </location>
</feature>
<gene>
    <name evidence="8" type="ORF">ACFOZ4_14915</name>
</gene>
<dbReference type="InterPro" id="IPR013525">
    <property type="entry name" value="ABC2_TM"/>
</dbReference>
<dbReference type="InterPro" id="IPR047817">
    <property type="entry name" value="ABC2_TM_bact-type"/>
</dbReference>
<dbReference type="Proteomes" id="UP001595816">
    <property type="component" value="Unassembled WGS sequence"/>
</dbReference>
<dbReference type="PANTHER" id="PTHR43229:SF2">
    <property type="entry name" value="NODULATION PROTEIN J"/>
    <property type="match status" value="1"/>
</dbReference>
<dbReference type="PIRSF" id="PIRSF006648">
    <property type="entry name" value="DrrB"/>
    <property type="match status" value="1"/>
</dbReference>
<proteinExistence type="inferred from homology"/>
<dbReference type="PANTHER" id="PTHR43229">
    <property type="entry name" value="NODULATION PROTEIN J"/>
    <property type="match status" value="1"/>
</dbReference>
<evidence type="ECO:0000256" key="6">
    <source>
        <dbReference type="RuleBase" id="RU361157"/>
    </source>
</evidence>
<dbReference type="EMBL" id="JBHSAY010000008">
    <property type="protein sequence ID" value="MFC4131898.1"/>
    <property type="molecule type" value="Genomic_DNA"/>
</dbReference>
<accession>A0ABV8LNK9</accession>
<keyword evidence="3 6" id="KW-1133">Transmembrane helix</keyword>
<feature type="transmembrane region" description="Helical" evidence="6">
    <location>
        <begin position="153"/>
        <end position="177"/>
    </location>
</feature>
<protein>
    <recommendedName>
        <fullName evidence="6">Transport permease protein</fullName>
    </recommendedName>
</protein>
<evidence type="ECO:0000313" key="8">
    <source>
        <dbReference type="EMBL" id="MFC4131898.1"/>
    </source>
</evidence>
<evidence type="ECO:0000256" key="3">
    <source>
        <dbReference type="ARBA" id="ARBA00022989"/>
    </source>
</evidence>
<feature type="transmembrane region" description="Helical" evidence="6">
    <location>
        <begin position="244"/>
        <end position="266"/>
    </location>
</feature>
<keyword evidence="5" id="KW-0046">Antibiotic resistance</keyword>
<evidence type="ECO:0000313" key="9">
    <source>
        <dbReference type="Proteomes" id="UP001595816"/>
    </source>
</evidence>
<keyword evidence="9" id="KW-1185">Reference proteome</keyword>
<comment type="subcellular location">
    <subcellularLocation>
        <location evidence="6">Cell membrane</location>
        <topology evidence="6">Multi-pass membrane protein</topology>
    </subcellularLocation>
    <subcellularLocation>
        <location evidence="1">Membrane</location>
        <topology evidence="1">Multi-pass membrane protein</topology>
    </subcellularLocation>
</comment>
<dbReference type="PROSITE" id="PS51012">
    <property type="entry name" value="ABC_TM2"/>
    <property type="match status" value="1"/>
</dbReference>
<evidence type="ECO:0000256" key="4">
    <source>
        <dbReference type="ARBA" id="ARBA00023136"/>
    </source>
</evidence>
<dbReference type="InterPro" id="IPR051784">
    <property type="entry name" value="Nod_factor_ABC_transporter"/>
</dbReference>
<dbReference type="InterPro" id="IPR000412">
    <property type="entry name" value="ABC_2_transport"/>
</dbReference>
<feature type="transmembrane region" description="Helical" evidence="6">
    <location>
        <begin position="128"/>
        <end position="147"/>
    </location>
</feature>
<feature type="domain" description="ABC transmembrane type-2" evidence="7">
    <location>
        <begin position="42"/>
        <end position="269"/>
    </location>
</feature>
<reference evidence="9" key="1">
    <citation type="journal article" date="2019" name="Int. J. Syst. Evol. Microbiol.">
        <title>The Global Catalogue of Microorganisms (GCM) 10K type strain sequencing project: providing services to taxonomists for standard genome sequencing and annotation.</title>
        <authorList>
            <consortium name="The Broad Institute Genomics Platform"/>
            <consortium name="The Broad Institute Genome Sequencing Center for Infectious Disease"/>
            <person name="Wu L."/>
            <person name="Ma J."/>
        </authorList>
    </citation>
    <scope>NUCLEOTIDE SEQUENCE [LARGE SCALE GENOMIC DNA]</scope>
    <source>
        <strain evidence="9">CGMCC 4.7289</strain>
    </source>
</reference>
<keyword evidence="6" id="KW-0813">Transport</keyword>
<dbReference type="RefSeq" id="WP_253763449.1">
    <property type="nucleotide sequence ID" value="NZ_JAMZDZ010000001.1"/>
</dbReference>
<dbReference type="Pfam" id="PF01061">
    <property type="entry name" value="ABC2_membrane"/>
    <property type="match status" value="1"/>
</dbReference>
<organism evidence="8 9">
    <name type="scientific">Hamadaea flava</name>
    <dbReference type="NCBI Taxonomy" id="1742688"/>
    <lineage>
        <taxon>Bacteria</taxon>
        <taxon>Bacillati</taxon>
        <taxon>Actinomycetota</taxon>
        <taxon>Actinomycetes</taxon>
        <taxon>Micromonosporales</taxon>
        <taxon>Micromonosporaceae</taxon>
        <taxon>Hamadaea</taxon>
    </lineage>
</organism>
<keyword evidence="4 6" id="KW-0472">Membrane</keyword>
<comment type="caution">
    <text evidence="8">The sequence shown here is derived from an EMBL/GenBank/DDBJ whole genome shotgun (WGS) entry which is preliminary data.</text>
</comment>
<evidence type="ECO:0000256" key="2">
    <source>
        <dbReference type="ARBA" id="ARBA00022692"/>
    </source>
</evidence>